<comment type="caution">
    <text evidence="4">The sequence shown here is derived from an EMBL/GenBank/DDBJ whole genome shotgun (WGS) entry which is preliminary data.</text>
</comment>
<evidence type="ECO:0000256" key="1">
    <source>
        <dbReference type="ARBA" id="ARBA00007888"/>
    </source>
</evidence>
<reference evidence="4" key="1">
    <citation type="submission" date="2021-01" db="EMBL/GenBank/DDBJ databases">
        <title>Genomic Encyclopedia of Type Strains, Phase IV (KMG-IV): sequencing the most valuable type-strain genomes for metagenomic binning, comparative biology and taxonomic classification.</title>
        <authorList>
            <person name="Goeker M."/>
        </authorList>
    </citation>
    <scope>NUCLEOTIDE SEQUENCE</scope>
    <source>
        <strain evidence="4">DSM 23230</strain>
    </source>
</reference>
<dbReference type="PIRSF" id="PIRSF005622">
    <property type="entry name" value="Hydrgn_mat_hypD"/>
    <property type="match status" value="1"/>
</dbReference>
<gene>
    <name evidence="4" type="ORF">JOC47_001177</name>
</gene>
<dbReference type="EMBL" id="JAFBDQ010000005">
    <property type="protein sequence ID" value="MBM7556334.1"/>
    <property type="molecule type" value="Genomic_DNA"/>
</dbReference>
<dbReference type="Proteomes" id="UP000774000">
    <property type="component" value="Unassembled WGS sequence"/>
</dbReference>
<dbReference type="GO" id="GO:0005506">
    <property type="term" value="F:iron ion binding"/>
    <property type="evidence" value="ECO:0007669"/>
    <property type="project" value="TreeGrafter"/>
</dbReference>
<evidence type="ECO:0000313" key="4">
    <source>
        <dbReference type="EMBL" id="MBM7556334.1"/>
    </source>
</evidence>
<dbReference type="GO" id="GO:0051539">
    <property type="term" value="F:4 iron, 4 sulfur cluster binding"/>
    <property type="evidence" value="ECO:0007669"/>
    <property type="project" value="TreeGrafter"/>
</dbReference>
<comment type="similarity">
    <text evidence="1">Belongs to the HypD family.</text>
</comment>
<dbReference type="Gene3D" id="6.10.20.100">
    <property type="match status" value="1"/>
</dbReference>
<dbReference type="AlphaFoldDB" id="A0A938XRD5"/>
<dbReference type="InterPro" id="IPR042243">
    <property type="entry name" value="HypD_1"/>
</dbReference>
<dbReference type="PANTHER" id="PTHR30149">
    <property type="entry name" value="HYDROGENASE PROTEIN ASSEMBLY PROTEIN HYPD"/>
    <property type="match status" value="1"/>
</dbReference>
<dbReference type="InterPro" id="IPR042244">
    <property type="entry name" value="HypD_2_sf"/>
</dbReference>
<keyword evidence="2" id="KW-0479">Metal-binding</keyword>
<evidence type="ECO:0000313" key="5">
    <source>
        <dbReference type="Proteomes" id="UP000774000"/>
    </source>
</evidence>
<protein>
    <submittedName>
        <fullName evidence="4">Hydrogenase expression/formation protein HypD</fullName>
    </submittedName>
</protein>
<evidence type="ECO:0000256" key="2">
    <source>
        <dbReference type="ARBA" id="ARBA00022723"/>
    </source>
</evidence>
<dbReference type="Pfam" id="PF01924">
    <property type="entry name" value="HypD"/>
    <property type="match status" value="1"/>
</dbReference>
<keyword evidence="5" id="KW-1185">Reference proteome</keyword>
<accession>A0A938XRD5</accession>
<name>A0A938XRD5_9FIRM</name>
<dbReference type="RefSeq" id="WP_204701121.1">
    <property type="nucleotide sequence ID" value="NZ_JAFBDQ010000005.1"/>
</dbReference>
<dbReference type="GO" id="GO:0070025">
    <property type="term" value="F:carbon monoxide binding"/>
    <property type="evidence" value="ECO:0007669"/>
    <property type="project" value="TreeGrafter"/>
</dbReference>
<dbReference type="NCBIfam" id="TIGR00075">
    <property type="entry name" value="hypD"/>
    <property type="match status" value="1"/>
</dbReference>
<proteinExistence type="inferred from homology"/>
<dbReference type="Gene3D" id="3.40.50.11750">
    <property type="entry name" value="HypD, alpha/beta domain 1"/>
    <property type="match status" value="2"/>
</dbReference>
<evidence type="ECO:0000256" key="3">
    <source>
        <dbReference type="ARBA" id="ARBA00023004"/>
    </source>
</evidence>
<dbReference type="PANTHER" id="PTHR30149:SF0">
    <property type="entry name" value="HYDROGENASE MATURATION FACTOR HYPD"/>
    <property type="match status" value="1"/>
</dbReference>
<sequence length="374" mass="40981">MNYLEQFRAAKINSKLLEKLQQEFTVVKGKIKIMEVCGTHTQAISKIGLRELLPSNVELLTGPGCPICVTPFSYIDTAISLAQQEGVMVATFADFLKVPGSNSTLELEQAQGPNVKTVYSPLDAVKIAENNPEQEVVFLAVGFETTAPVIALSILDAQKKNLTNYSLLQALKTMPPVMEELVLNQYLDIDGFLCPGHVASIIGVEPFQFLAKEYDLPAVVAGFEVGDILFALEQIMEMIVRQEAKVVNAYPRVVEQKGNPKALKIMEQVFTSTVSRWRGLGKITNSGLELRPEYQEFAAENKFDFASATGKVAKQSGCSCGEVLMGIKKPTDCELFGTKCTPSHPLGPCMVSQEGSCAAYLYKVSVKMKLYSKE</sequence>
<organism evidence="4 5">
    <name type="scientific">Halanaerobacter jeridensis</name>
    <dbReference type="NCBI Taxonomy" id="706427"/>
    <lineage>
        <taxon>Bacteria</taxon>
        <taxon>Bacillati</taxon>
        <taxon>Bacillota</taxon>
        <taxon>Clostridia</taxon>
        <taxon>Halanaerobiales</taxon>
        <taxon>Halobacteroidaceae</taxon>
        <taxon>Halanaerobacter</taxon>
    </lineage>
</organism>
<dbReference type="InterPro" id="IPR002780">
    <property type="entry name" value="Hyd_form_HypD"/>
</dbReference>
<dbReference type="GO" id="GO:0051604">
    <property type="term" value="P:protein maturation"/>
    <property type="evidence" value="ECO:0007669"/>
    <property type="project" value="TreeGrafter"/>
</dbReference>
<keyword evidence="3" id="KW-0408">Iron</keyword>